<keyword evidence="4 7" id="KW-0812">Transmembrane</keyword>
<comment type="similarity">
    <text evidence="7">Belongs to the binding-protein-dependent transport system permease family.</text>
</comment>
<keyword evidence="3" id="KW-1003">Cell membrane</keyword>
<evidence type="ECO:0000259" key="8">
    <source>
        <dbReference type="PROSITE" id="PS50928"/>
    </source>
</evidence>
<accession>A0A2K8KC66</accession>
<feature type="transmembrane region" description="Helical" evidence="7">
    <location>
        <begin position="172"/>
        <end position="191"/>
    </location>
</feature>
<evidence type="ECO:0000256" key="1">
    <source>
        <dbReference type="ARBA" id="ARBA00004651"/>
    </source>
</evidence>
<evidence type="ECO:0000256" key="5">
    <source>
        <dbReference type="ARBA" id="ARBA00022989"/>
    </source>
</evidence>
<evidence type="ECO:0000256" key="2">
    <source>
        <dbReference type="ARBA" id="ARBA00022448"/>
    </source>
</evidence>
<evidence type="ECO:0000256" key="6">
    <source>
        <dbReference type="ARBA" id="ARBA00023136"/>
    </source>
</evidence>
<dbReference type="InterPro" id="IPR035906">
    <property type="entry name" value="MetI-like_sf"/>
</dbReference>
<keyword evidence="10" id="KW-1185">Reference proteome</keyword>
<name>A0A2K8KC66_9RHOB</name>
<reference evidence="9 10" key="1">
    <citation type="submission" date="2017-11" db="EMBL/GenBank/DDBJ databases">
        <title>Revised Sequence and Annotation of the Rhodobaca barguzinensis strain alga05 Genome.</title>
        <authorList>
            <person name="Kopejtka K."/>
            <person name="Tomasch J.M."/>
            <person name="Bunk B."/>
            <person name="Koblizek M."/>
        </authorList>
    </citation>
    <scope>NUCLEOTIDE SEQUENCE [LARGE SCALE GENOMIC DNA]</scope>
    <source>
        <strain evidence="10">alga05</strain>
    </source>
</reference>
<evidence type="ECO:0000256" key="4">
    <source>
        <dbReference type="ARBA" id="ARBA00022692"/>
    </source>
</evidence>
<evidence type="ECO:0000313" key="10">
    <source>
        <dbReference type="Proteomes" id="UP000228948"/>
    </source>
</evidence>
<dbReference type="GO" id="GO:0005886">
    <property type="term" value="C:plasma membrane"/>
    <property type="evidence" value="ECO:0007669"/>
    <property type="project" value="UniProtKB-SubCell"/>
</dbReference>
<dbReference type="KEGG" id="rbg:BG454_15390"/>
<dbReference type="CDD" id="cd06261">
    <property type="entry name" value="TM_PBP2"/>
    <property type="match status" value="1"/>
</dbReference>
<protein>
    <submittedName>
        <fullName evidence="9">ABC transporter permease</fullName>
    </submittedName>
</protein>
<sequence>MRGDVVPRRVSIGLITILVVCVIWYAVTTGLGLIPSGRFPSPAETWSAFIHVSGRGYGGGDLTLHVYNSLRLVVLGFLFAIATGVPLGLLMGWSRTAEALINPIFLIIRPIPPLAWIPLAILWLGLGDAAKMMVIWFSAFVPSVINTYAGVRNIDRPVIEAAYMLGMPKTRFVGEVLIPGASPMIFTGLRLSLQASWTTLVAAELVGAFYGIGRVLNVAQQDLYPGMILVGMIAVAILGWGTTRLLGVAEAYALRWNTAALAAKG</sequence>
<evidence type="ECO:0000313" key="9">
    <source>
        <dbReference type="EMBL" id="ATX67032.1"/>
    </source>
</evidence>
<dbReference type="OrthoDB" id="7856646at2"/>
<keyword evidence="5 7" id="KW-1133">Transmembrane helix</keyword>
<feature type="transmembrane region" description="Helical" evidence="7">
    <location>
        <begin position="223"/>
        <end position="242"/>
    </location>
</feature>
<dbReference type="Gene3D" id="1.10.3720.10">
    <property type="entry name" value="MetI-like"/>
    <property type="match status" value="1"/>
</dbReference>
<dbReference type="InterPro" id="IPR000515">
    <property type="entry name" value="MetI-like"/>
</dbReference>
<feature type="transmembrane region" description="Helical" evidence="7">
    <location>
        <begin position="132"/>
        <end position="151"/>
    </location>
</feature>
<dbReference type="PANTHER" id="PTHR30151">
    <property type="entry name" value="ALKANE SULFONATE ABC TRANSPORTER-RELATED, MEMBRANE SUBUNIT"/>
    <property type="match status" value="1"/>
</dbReference>
<dbReference type="PANTHER" id="PTHR30151:SF0">
    <property type="entry name" value="ABC TRANSPORTER PERMEASE PROTEIN MJ0413-RELATED"/>
    <property type="match status" value="1"/>
</dbReference>
<dbReference type="AlphaFoldDB" id="A0A2K8KC66"/>
<dbReference type="STRING" id="441209.GCA_001870665_02862"/>
<keyword evidence="2 7" id="KW-0813">Transport</keyword>
<gene>
    <name evidence="9" type="ORF">BG454_15390</name>
</gene>
<evidence type="ECO:0000256" key="7">
    <source>
        <dbReference type="RuleBase" id="RU363032"/>
    </source>
</evidence>
<feature type="transmembrane region" description="Helical" evidence="7">
    <location>
        <begin position="12"/>
        <end position="34"/>
    </location>
</feature>
<dbReference type="Proteomes" id="UP000228948">
    <property type="component" value="Chromosome"/>
</dbReference>
<dbReference type="PROSITE" id="PS50928">
    <property type="entry name" value="ABC_TM1"/>
    <property type="match status" value="1"/>
</dbReference>
<feature type="transmembrane region" description="Helical" evidence="7">
    <location>
        <begin position="104"/>
        <end position="126"/>
    </location>
</feature>
<proteinExistence type="inferred from homology"/>
<evidence type="ECO:0000256" key="3">
    <source>
        <dbReference type="ARBA" id="ARBA00022475"/>
    </source>
</evidence>
<comment type="subcellular location">
    <subcellularLocation>
        <location evidence="1 7">Cell membrane</location>
        <topology evidence="1 7">Multi-pass membrane protein</topology>
    </subcellularLocation>
</comment>
<dbReference type="Pfam" id="PF00528">
    <property type="entry name" value="BPD_transp_1"/>
    <property type="match status" value="1"/>
</dbReference>
<feature type="domain" description="ABC transmembrane type-1" evidence="8">
    <location>
        <begin position="66"/>
        <end position="246"/>
    </location>
</feature>
<dbReference type="EMBL" id="CP024899">
    <property type="protein sequence ID" value="ATX67032.1"/>
    <property type="molecule type" value="Genomic_DNA"/>
</dbReference>
<feature type="transmembrane region" description="Helical" evidence="7">
    <location>
        <begin position="72"/>
        <end position="92"/>
    </location>
</feature>
<dbReference type="GO" id="GO:0055085">
    <property type="term" value="P:transmembrane transport"/>
    <property type="evidence" value="ECO:0007669"/>
    <property type="project" value="InterPro"/>
</dbReference>
<keyword evidence="6 7" id="KW-0472">Membrane</keyword>
<organism evidence="9 10">
    <name type="scientific">Roseinatronobacter bogoriensis subsp. barguzinensis</name>
    <dbReference type="NCBI Taxonomy" id="441209"/>
    <lineage>
        <taxon>Bacteria</taxon>
        <taxon>Pseudomonadati</taxon>
        <taxon>Pseudomonadota</taxon>
        <taxon>Alphaproteobacteria</taxon>
        <taxon>Rhodobacterales</taxon>
        <taxon>Paracoccaceae</taxon>
        <taxon>Roseinatronobacter</taxon>
    </lineage>
</organism>
<dbReference type="SUPFAM" id="SSF161098">
    <property type="entry name" value="MetI-like"/>
    <property type="match status" value="1"/>
</dbReference>